<comment type="similarity">
    <text evidence="1 4">Belongs to the heat shock protein 70 family.</text>
</comment>
<dbReference type="GO" id="GO:0140662">
    <property type="term" value="F:ATP-dependent protein folding chaperone"/>
    <property type="evidence" value="ECO:0007669"/>
    <property type="project" value="InterPro"/>
</dbReference>
<organism evidence="6 7">
    <name type="scientific">Akanthomyces lecanii RCEF 1005</name>
    <dbReference type="NCBI Taxonomy" id="1081108"/>
    <lineage>
        <taxon>Eukaryota</taxon>
        <taxon>Fungi</taxon>
        <taxon>Dikarya</taxon>
        <taxon>Ascomycota</taxon>
        <taxon>Pezizomycotina</taxon>
        <taxon>Sordariomycetes</taxon>
        <taxon>Hypocreomycetidae</taxon>
        <taxon>Hypocreales</taxon>
        <taxon>Cordycipitaceae</taxon>
        <taxon>Akanthomyces</taxon>
        <taxon>Cordyceps confragosa</taxon>
    </lineage>
</organism>
<evidence type="ECO:0000313" key="7">
    <source>
        <dbReference type="Proteomes" id="UP000076881"/>
    </source>
</evidence>
<name>A0A168F0I5_CORDF</name>
<dbReference type="Proteomes" id="UP000076881">
    <property type="component" value="Unassembled WGS sequence"/>
</dbReference>
<reference evidence="6 7" key="1">
    <citation type="journal article" date="2016" name="Genome Biol. Evol.">
        <title>Divergent and convergent evolution of fungal pathogenicity.</title>
        <authorList>
            <person name="Shang Y."/>
            <person name="Xiao G."/>
            <person name="Zheng P."/>
            <person name="Cen K."/>
            <person name="Zhan S."/>
            <person name="Wang C."/>
        </authorList>
    </citation>
    <scope>NUCLEOTIDE SEQUENCE [LARGE SCALE GENOMIC DNA]</scope>
    <source>
        <strain evidence="6 7">RCEF 1005</strain>
    </source>
</reference>
<dbReference type="AlphaFoldDB" id="A0A168F0I5"/>
<dbReference type="Gene3D" id="3.30.420.40">
    <property type="match status" value="2"/>
</dbReference>
<dbReference type="PANTHER" id="PTHR19375">
    <property type="entry name" value="HEAT SHOCK PROTEIN 70KDA"/>
    <property type="match status" value="1"/>
</dbReference>
<dbReference type="Gene3D" id="3.90.640.10">
    <property type="entry name" value="Actin, Chain A, domain 4"/>
    <property type="match status" value="1"/>
</dbReference>
<evidence type="ECO:0000256" key="1">
    <source>
        <dbReference type="ARBA" id="ARBA00007381"/>
    </source>
</evidence>
<dbReference type="InterPro" id="IPR043129">
    <property type="entry name" value="ATPase_NBD"/>
</dbReference>
<dbReference type="InterPro" id="IPR013126">
    <property type="entry name" value="Hsp_70_fam"/>
</dbReference>
<dbReference type="Pfam" id="PF00012">
    <property type="entry name" value="HSP70"/>
    <property type="match status" value="1"/>
</dbReference>
<feature type="chain" id="PRO_5007896650" evidence="5">
    <location>
        <begin position="28"/>
        <end position="589"/>
    </location>
</feature>
<dbReference type="SUPFAM" id="SSF53067">
    <property type="entry name" value="Actin-like ATPase domain"/>
    <property type="match status" value="2"/>
</dbReference>
<dbReference type="FunFam" id="2.60.34.10:FF:000012">
    <property type="entry name" value="Heat shock 70 kDa protein"/>
    <property type="match status" value="1"/>
</dbReference>
<keyword evidence="6" id="KW-0346">Stress response</keyword>
<dbReference type="Gene3D" id="2.60.34.10">
    <property type="entry name" value="Substrate Binding Domain Of DNAk, Chain A, domain 1"/>
    <property type="match status" value="1"/>
</dbReference>
<keyword evidence="7" id="KW-1185">Reference proteome</keyword>
<accession>A0A168F0I5</accession>
<feature type="signal peptide" evidence="5">
    <location>
        <begin position="1"/>
        <end position="27"/>
    </location>
</feature>
<dbReference type="SUPFAM" id="SSF100920">
    <property type="entry name" value="Heat shock protein 70kD (HSP70), peptide-binding domain"/>
    <property type="match status" value="1"/>
</dbReference>
<keyword evidence="2 4" id="KW-0547">Nucleotide-binding</keyword>
<dbReference type="FunFam" id="3.90.640.10:FF:000002">
    <property type="entry name" value="Heat shock 70 kDa"/>
    <property type="match status" value="1"/>
</dbReference>
<protein>
    <submittedName>
        <fullName evidence="6">Heat shock protein Hsp70</fullName>
    </submittedName>
</protein>
<dbReference type="EMBL" id="AZHF01000006">
    <property type="protein sequence ID" value="OAA74491.1"/>
    <property type="molecule type" value="Genomic_DNA"/>
</dbReference>
<gene>
    <name evidence="6" type="ORF">LEL_08072</name>
</gene>
<evidence type="ECO:0000256" key="5">
    <source>
        <dbReference type="SAM" id="SignalP"/>
    </source>
</evidence>
<keyword evidence="3 4" id="KW-0067">ATP-binding</keyword>
<evidence type="ECO:0000256" key="2">
    <source>
        <dbReference type="ARBA" id="ARBA00022741"/>
    </source>
</evidence>
<dbReference type="STRING" id="1081108.A0A168F0I5"/>
<sequence length="589" mass="65117">MLHLRRRHAVGFLACVALLLTARFLMRAPNEKYGTVIAIDLGTAYSRVAVMKNGKIEILANDRGNLVTPSYVAFTKEGRLVGDPAKNQAAANPFNTVFGVKRLIGRKFDQADVQADIERFPFTIVSKNNNPIIQVETDKGKKQFTPEEILGMILTGMKEIAEGHLGSKVTHAVITVPANFNDSQRQATKKAGTIARLTILRMIDEPIAAGMAYNLDMDVMDNERHIIIYDLGNSFDLSLLSIDGGFVEVLATTSDPHLGGEEFDQRMIDFFIDSYNSENNVDISKDFQAIGRLKREVERAKYILSSQTSTHIEIESFFEGKDFSKTLTRVKLEELNMDLFKQTLTCIDQVLREANMKKSNVHDVMVIGGASHIPRVQSLIEDFFDGNKVKDLDRDGAIVIGAGEQAGIMSDGHWTVHPVLTDSSPLTLGIETAGGTMFTLIPRHSHVPTRKSCIFSTTADNQRAVVIKVFEGERSMTRGNTLLGTFELAGIPLASRGIPEIEVSFELTRANTLQVFAVEKGTGKQKSITILRKGRRTEEEINRILIEAASYADEDKASRELIDCDNLGDFSSSLKSLDGKGDGNFHDEL</sequence>
<dbReference type="InterPro" id="IPR018181">
    <property type="entry name" value="Heat_shock_70_CS"/>
</dbReference>
<dbReference type="GO" id="GO:0005524">
    <property type="term" value="F:ATP binding"/>
    <property type="evidence" value="ECO:0007669"/>
    <property type="project" value="UniProtKB-KW"/>
</dbReference>
<evidence type="ECO:0000256" key="4">
    <source>
        <dbReference type="RuleBase" id="RU003322"/>
    </source>
</evidence>
<dbReference type="PRINTS" id="PR00301">
    <property type="entry name" value="HEATSHOCK70"/>
</dbReference>
<dbReference type="InterPro" id="IPR029047">
    <property type="entry name" value="HSP70_peptide-bd_sf"/>
</dbReference>
<evidence type="ECO:0000313" key="6">
    <source>
        <dbReference type="EMBL" id="OAA74491.1"/>
    </source>
</evidence>
<comment type="caution">
    <text evidence="6">The sequence shown here is derived from an EMBL/GenBank/DDBJ whole genome shotgun (WGS) entry which is preliminary data.</text>
</comment>
<dbReference type="PROSITE" id="PS01036">
    <property type="entry name" value="HSP70_3"/>
    <property type="match status" value="1"/>
</dbReference>
<evidence type="ECO:0000256" key="3">
    <source>
        <dbReference type="ARBA" id="ARBA00022840"/>
    </source>
</evidence>
<keyword evidence="5" id="KW-0732">Signal</keyword>
<dbReference type="OrthoDB" id="4864741at2759"/>
<proteinExistence type="inferred from homology"/>